<accession>A0AAD7IRG3</accession>
<dbReference type="Pfam" id="PF14033">
    <property type="entry name" value="DUF4246"/>
    <property type="match status" value="1"/>
</dbReference>
<dbReference type="AlphaFoldDB" id="A0AAD7IRG3"/>
<proteinExistence type="predicted"/>
<dbReference type="PANTHER" id="PTHR33119:SF1">
    <property type="entry name" value="FE2OG DIOXYGENASE DOMAIN-CONTAINING PROTEIN"/>
    <property type="match status" value="1"/>
</dbReference>
<dbReference type="InterPro" id="IPR025340">
    <property type="entry name" value="DUF4246"/>
</dbReference>
<organism evidence="2 3">
    <name type="scientific">Mycena maculata</name>
    <dbReference type="NCBI Taxonomy" id="230809"/>
    <lineage>
        <taxon>Eukaryota</taxon>
        <taxon>Fungi</taxon>
        <taxon>Dikarya</taxon>
        <taxon>Basidiomycota</taxon>
        <taxon>Agaricomycotina</taxon>
        <taxon>Agaricomycetes</taxon>
        <taxon>Agaricomycetidae</taxon>
        <taxon>Agaricales</taxon>
        <taxon>Marasmiineae</taxon>
        <taxon>Mycenaceae</taxon>
        <taxon>Mycena</taxon>
    </lineage>
</organism>
<reference evidence="2" key="1">
    <citation type="submission" date="2023-03" db="EMBL/GenBank/DDBJ databases">
        <title>Massive genome expansion in bonnet fungi (Mycena s.s.) driven by repeated elements and novel gene families across ecological guilds.</title>
        <authorList>
            <consortium name="Lawrence Berkeley National Laboratory"/>
            <person name="Harder C.B."/>
            <person name="Miyauchi S."/>
            <person name="Viragh M."/>
            <person name="Kuo A."/>
            <person name="Thoen E."/>
            <person name="Andreopoulos B."/>
            <person name="Lu D."/>
            <person name="Skrede I."/>
            <person name="Drula E."/>
            <person name="Henrissat B."/>
            <person name="Morin E."/>
            <person name="Kohler A."/>
            <person name="Barry K."/>
            <person name="LaButti K."/>
            <person name="Morin E."/>
            <person name="Salamov A."/>
            <person name="Lipzen A."/>
            <person name="Mereny Z."/>
            <person name="Hegedus B."/>
            <person name="Baldrian P."/>
            <person name="Stursova M."/>
            <person name="Weitz H."/>
            <person name="Taylor A."/>
            <person name="Grigoriev I.V."/>
            <person name="Nagy L.G."/>
            <person name="Martin F."/>
            <person name="Kauserud H."/>
        </authorList>
    </citation>
    <scope>NUCLEOTIDE SEQUENCE</scope>
    <source>
        <strain evidence="2">CBHHK188m</strain>
    </source>
</reference>
<dbReference type="EMBL" id="JARJLG010000093">
    <property type="protein sequence ID" value="KAJ7747680.1"/>
    <property type="molecule type" value="Genomic_DNA"/>
</dbReference>
<comment type="caution">
    <text evidence="2">The sequence shown here is derived from an EMBL/GenBank/DDBJ whole genome shotgun (WGS) entry which is preliminary data.</text>
</comment>
<dbReference type="PANTHER" id="PTHR33119">
    <property type="entry name" value="IFI3P"/>
    <property type="match status" value="1"/>
</dbReference>
<gene>
    <name evidence="2" type="ORF">DFH07DRAFT_747657</name>
</gene>
<dbReference type="InterPro" id="IPR049192">
    <property type="entry name" value="DUF4246_C"/>
</dbReference>
<sequence length="215" mass="24147">LTLDTGTPPFLAGFFQVLSKVNESIVASGIYYYDQENITESELSFRMAVGEPTYHQQDDSEYMQVLYDMYRDSECVQEIGAMITKAGRVLSWPNLFQHCVSPFKLADTSKPGHRKILAIFLIDPTKDPIASATDIPPQQAEWGAEAFEAACDTPNSVLASLPQELRDAVKGQLPSTLIMLKDAEAYRLKLMKERTTFVQEHTHVAYGNTFNMCEH</sequence>
<dbReference type="Proteomes" id="UP001215280">
    <property type="component" value="Unassembled WGS sequence"/>
</dbReference>
<evidence type="ECO:0000313" key="2">
    <source>
        <dbReference type="EMBL" id="KAJ7747680.1"/>
    </source>
</evidence>
<feature type="domain" description="DUF4246" evidence="1">
    <location>
        <begin position="3"/>
        <end position="145"/>
    </location>
</feature>
<evidence type="ECO:0000259" key="1">
    <source>
        <dbReference type="Pfam" id="PF14033"/>
    </source>
</evidence>
<feature type="non-terminal residue" evidence="2">
    <location>
        <position position="1"/>
    </location>
</feature>
<protein>
    <recommendedName>
        <fullName evidence="1">DUF4246 domain-containing protein</fullName>
    </recommendedName>
</protein>
<name>A0AAD7IRG3_9AGAR</name>
<evidence type="ECO:0000313" key="3">
    <source>
        <dbReference type="Proteomes" id="UP001215280"/>
    </source>
</evidence>
<keyword evidence="3" id="KW-1185">Reference proteome</keyword>